<organism evidence="1 2">
    <name type="scientific">Candidatus Acidiferrum panamense</name>
    <dbReference type="NCBI Taxonomy" id="2741543"/>
    <lineage>
        <taxon>Bacteria</taxon>
        <taxon>Pseudomonadati</taxon>
        <taxon>Acidobacteriota</taxon>
        <taxon>Terriglobia</taxon>
        <taxon>Candidatus Acidiferrales</taxon>
        <taxon>Candidatus Acidiferrum</taxon>
    </lineage>
</organism>
<evidence type="ECO:0000313" key="2">
    <source>
        <dbReference type="Proteomes" id="UP000567293"/>
    </source>
</evidence>
<dbReference type="AlphaFoldDB" id="A0A7V8NPQ7"/>
<proteinExistence type="predicted"/>
<dbReference type="GO" id="GO:0005737">
    <property type="term" value="C:cytoplasm"/>
    <property type="evidence" value="ECO:0007669"/>
    <property type="project" value="InterPro"/>
</dbReference>
<dbReference type="Gene3D" id="3.40.50.150">
    <property type="entry name" value="Vaccinia Virus protein VP39"/>
    <property type="match status" value="1"/>
</dbReference>
<dbReference type="InterPro" id="IPR029063">
    <property type="entry name" value="SAM-dependent_MTases_sf"/>
</dbReference>
<accession>A0A7V8NPQ7</accession>
<keyword evidence="1" id="KW-0808">Transferase</keyword>
<evidence type="ECO:0000313" key="1">
    <source>
        <dbReference type="EMBL" id="MBA0085235.1"/>
    </source>
</evidence>
<protein>
    <submittedName>
        <fullName evidence="1">Class I SAM-dependent methyltransferase</fullName>
    </submittedName>
</protein>
<gene>
    <name evidence="1" type="ORF">HRJ53_09575</name>
</gene>
<dbReference type="Proteomes" id="UP000567293">
    <property type="component" value="Unassembled WGS sequence"/>
</dbReference>
<keyword evidence="2" id="KW-1185">Reference proteome</keyword>
<dbReference type="SUPFAM" id="SSF53335">
    <property type="entry name" value="S-adenosyl-L-methionine-dependent methyltransferases"/>
    <property type="match status" value="1"/>
</dbReference>
<sequence>MTTVSPAPPSMAVIRRALEEFNLPAYDDQVLQIQDYIKILLSWNDKINLTAIRNPVEILYRHFCESMFAGASVPIERGRLADVGTG</sequence>
<name>A0A7V8NPQ7_9BACT</name>
<feature type="non-terminal residue" evidence="1">
    <location>
        <position position="86"/>
    </location>
</feature>
<dbReference type="Pfam" id="PF02527">
    <property type="entry name" value="GidB"/>
    <property type="match status" value="1"/>
</dbReference>
<keyword evidence="1" id="KW-0489">Methyltransferase</keyword>
<dbReference type="GO" id="GO:0008649">
    <property type="term" value="F:rRNA methyltransferase activity"/>
    <property type="evidence" value="ECO:0007669"/>
    <property type="project" value="InterPro"/>
</dbReference>
<dbReference type="InterPro" id="IPR003682">
    <property type="entry name" value="rRNA_ssu_MeTfrase_G"/>
</dbReference>
<reference evidence="1" key="1">
    <citation type="submission" date="2020-06" db="EMBL/GenBank/DDBJ databases">
        <title>Legume-microbial interactions unlock mineral nutrients during tropical forest succession.</title>
        <authorList>
            <person name="Epihov D.Z."/>
        </authorList>
    </citation>
    <scope>NUCLEOTIDE SEQUENCE [LARGE SCALE GENOMIC DNA]</scope>
    <source>
        <strain evidence="1">Pan2503</strain>
    </source>
</reference>
<comment type="caution">
    <text evidence="1">The sequence shown here is derived from an EMBL/GenBank/DDBJ whole genome shotgun (WGS) entry which is preliminary data.</text>
</comment>
<dbReference type="EMBL" id="JACDQQ010000920">
    <property type="protein sequence ID" value="MBA0085235.1"/>
    <property type="molecule type" value="Genomic_DNA"/>
</dbReference>